<gene>
    <name evidence="4" type="ORF">HQN59_20790</name>
</gene>
<evidence type="ECO:0000259" key="3">
    <source>
        <dbReference type="Pfam" id="PF01370"/>
    </source>
</evidence>
<sequence length="281" mass="29819">MKVFVTGGTGFIGGNVLHALVREGHEVVALRRPGGTPVPAGTPAVQWVEKPMDALAAADITGCDALVHLAAVGISPRLATWQECFHWNVDVMIGLVQQAHAAGVRRVVAAGTFAEYGRSADRYEFIPPDAPLLPTAAYPASKAAGFAALSGLAAELGIEVCYLRVFSAFGEGQHQANFWPALRAAALAGEDFPMTAGEQVRDFVPVEDVAAAFAKAVVRGDVRAGMPLALNVASGRPMSVRAFAEHWWAEWRATGQLLVGSRPLRSGEQMRVAGELEKVQR</sequence>
<dbReference type="Pfam" id="PF01370">
    <property type="entry name" value="Epimerase"/>
    <property type="match status" value="1"/>
</dbReference>
<evidence type="ECO:0000313" key="5">
    <source>
        <dbReference type="Proteomes" id="UP000529637"/>
    </source>
</evidence>
<dbReference type="Proteomes" id="UP000529637">
    <property type="component" value="Unassembled WGS sequence"/>
</dbReference>
<evidence type="ECO:0000256" key="1">
    <source>
        <dbReference type="ARBA" id="ARBA00005125"/>
    </source>
</evidence>
<evidence type="ECO:0000256" key="2">
    <source>
        <dbReference type="ARBA" id="ARBA00007637"/>
    </source>
</evidence>
<dbReference type="Gene3D" id="3.40.50.720">
    <property type="entry name" value="NAD(P)-binding Rossmann-like Domain"/>
    <property type="match status" value="1"/>
</dbReference>
<organism evidence="4 5">
    <name type="scientific">Piscinibacter koreensis</name>
    <dbReference type="NCBI Taxonomy" id="2742824"/>
    <lineage>
        <taxon>Bacteria</taxon>
        <taxon>Pseudomonadati</taxon>
        <taxon>Pseudomonadota</taxon>
        <taxon>Betaproteobacteria</taxon>
        <taxon>Burkholderiales</taxon>
        <taxon>Sphaerotilaceae</taxon>
        <taxon>Piscinibacter</taxon>
    </lineage>
</organism>
<feature type="domain" description="NAD-dependent epimerase/dehydratase" evidence="3">
    <location>
        <begin position="3"/>
        <end position="219"/>
    </location>
</feature>
<reference evidence="4 5" key="1">
    <citation type="submission" date="2020-06" db="EMBL/GenBank/DDBJ databases">
        <title>Schlegella sp. ID0723 isolated from air conditioner.</title>
        <authorList>
            <person name="Kim D.Y."/>
            <person name="Kim D.-U."/>
        </authorList>
    </citation>
    <scope>NUCLEOTIDE SEQUENCE [LARGE SCALE GENOMIC DNA]</scope>
    <source>
        <strain evidence="4 5">ID0723</strain>
    </source>
</reference>
<dbReference type="InterPro" id="IPR036291">
    <property type="entry name" value="NAD(P)-bd_dom_sf"/>
</dbReference>
<name>A0A7Y6NRX3_9BURK</name>
<protein>
    <submittedName>
        <fullName evidence="4">NAD(P)-dependent oxidoreductase</fullName>
    </submittedName>
</protein>
<keyword evidence="5" id="KW-1185">Reference proteome</keyword>
<accession>A0A7Y6NRX3</accession>
<dbReference type="InterPro" id="IPR001509">
    <property type="entry name" value="Epimerase_deHydtase"/>
</dbReference>
<dbReference type="SUPFAM" id="SSF51735">
    <property type="entry name" value="NAD(P)-binding Rossmann-fold domains"/>
    <property type="match status" value="1"/>
</dbReference>
<dbReference type="EMBL" id="JABWMJ010000011">
    <property type="protein sequence ID" value="NUZ08201.1"/>
    <property type="molecule type" value="Genomic_DNA"/>
</dbReference>
<comment type="pathway">
    <text evidence="1">Bacterial outer membrane biogenesis; LPS O-antigen biosynthesis.</text>
</comment>
<dbReference type="RefSeq" id="WP_176071035.1">
    <property type="nucleotide sequence ID" value="NZ_JABWMJ010000011.1"/>
</dbReference>
<evidence type="ECO:0000313" key="4">
    <source>
        <dbReference type="EMBL" id="NUZ08201.1"/>
    </source>
</evidence>
<dbReference type="PANTHER" id="PTHR43000">
    <property type="entry name" value="DTDP-D-GLUCOSE 4,6-DEHYDRATASE-RELATED"/>
    <property type="match status" value="1"/>
</dbReference>
<dbReference type="AlphaFoldDB" id="A0A7Y6NRX3"/>
<proteinExistence type="inferred from homology"/>
<comment type="similarity">
    <text evidence="2">Belongs to the NAD(P)-dependent epimerase/dehydratase family.</text>
</comment>
<comment type="caution">
    <text evidence="4">The sequence shown here is derived from an EMBL/GenBank/DDBJ whole genome shotgun (WGS) entry which is preliminary data.</text>
</comment>